<evidence type="ECO:0000256" key="3">
    <source>
        <dbReference type="ARBA" id="ARBA00022614"/>
    </source>
</evidence>
<dbReference type="InterPro" id="IPR051261">
    <property type="entry name" value="NLR"/>
</dbReference>
<dbReference type="SUPFAM" id="SSF52047">
    <property type="entry name" value="RNI-like"/>
    <property type="match status" value="1"/>
</dbReference>
<dbReference type="Pfam" id="PF17779">
    <property type="entry name" value="WHD_NOD2"/>
    <property type="match status" value="1"/>
</dbReference>
<organism evidence="10 11">
    <name type="scientific">Pygocentrus nattereri</name>
    <name type="common">Red-bellied piranha</name>
    <dbReference type="NCBI Taxonomy" id="42514"/>
    <lineage>
        <taxon>Eukaryota</taxon>
        <taxon>Metazoa</taxon>
        <taxon>Chordata</taxon>
        <taxon>Craniata</taxon>
        <taxon>Vertebrata</taxon>
        <taxon>Euteleostomi</taxon>
        <taxon>Actinopterygii</taxon>
        <taxon>Neopterygii</taxon>
        <taxon>Teleostei</taxon>
        <taxon>Ostariophysi</taxon>
        <taxon>Characiformes</taxon>
        <taxon>Characoidei</taxon>
        <taxon>Pygocentrus</taxon>
    </lineage>
</organism>
<dbReference type="GO" id="GO:0005737">
    <property type="term" value="C:cytoplasm"/>
    <property type="evidence" value="ECO:0007669"/>
    <property type="project" value="UniProtKB-SubCell"/>
</dbReference>
<evidence type="ECO:0000256" key="6">
    <source>
        <dbReference type="ARBA" id="ARBA00022840"/>
    </source>
</evidence>
<protein>
    <recommendedName>
        <fullName evidence="12">NACHT LRR and PYD domain-containing protein</fullName>
    </recommendedName>
</protein>
<dbReference type="FunFam" id="3.80.10.10:FF:000100">
    <property type="entry name" value="Si:dkey-11n14.1"/>
    <property type="match status" value="1"/>
</dbReference>
<dbReference type="Pfam" id="PF17776">
    <property type="entry name" value="NLRC4_HD2"/>
    <property type="match status" value="1"/>
</dbReference>
<dbReference type="GO" id="GO:0005524">
    <property type="term" value="F:ATP binding"/>
    <property type="evidence" value="ECO:0007669"/>
    <property type="project" value="UniProtKB-KW"/>
</dbReference>
<keyword evidence="3" id="KW-0433">Leucine-rich repeat</keyword>
<dbReference type="SMART" id="SM00368">
    <property type="entry name" value="LRR_RI"/>
    <property type="match status" value="6"/>
</dbReference>
<feature type="signal peptide" evidence="7">
    <location>
        <begin position="1"/>
        <end position="33"/>
    </location>
</feature>
<accession>A0A3B4DYD9</accession>
<dbReference type="Pfam" id="PF13516">
    <property type="entry name" value="LRR_6"/>
    <property type="match status" value="1"/>
</dbReference>
<evidence type="ECO:0000256" key="2">
    <source>
        <dbReference type="ARBA" id="ARBA00022490"/>
    </source>
</evidence>
<sequence>MKSSRSLYIMCHIPVFCWIAATVLERMLGEAESGEIPKTLTQMFTQFLIFQIKHKDQKYHGKCDTDTGQTREMILALGKLAFQQLETGNLIFYEEDLRECGIDVREASVYSGVCTQIFREELGLHPGKVFSFVHLSVQEFLTALFVFFSFISQNRNVLENQTHSKSTVTDFLKSAVDRALQSENGHLDLFLRFLLGLSLESNQTLLRGLLTQTGTSSNCREETVEYIKEKLRENLSPEKYINLFHCLNELNDHSLVQEVQTYLNRGDYRCLGEVPLSPAQWSALVFVLLNSEEELDEFNLRKYDPSEECLLRLLPVVTASRKAELWDCGLSERSCAALASVLSSNSSSLRELDLSVNSLCDSGVTLLSAGLEDQHCKLETLRLSGCDLSERSCAALASVLRSNSSSLRELDLSGNSLCDSGVTLLSAGLEDQHCKLETLRLWDCSITEKGCKALVKTLKLNPSHLRELGLGWNEPGESGVKMLSALLEDPHYKLEKLHLRTPFTGSMHRYTGGL</sequence>
<evidence type="ECO:0000313" key="10">
    <source>
        <dbReference type="Ensembl" id="ENSPNAP00000029427.2"/>
    </source>
</evidence>
<proteinExistence type="predicted"/>
<reference evidence="10 11" key="1">
    <citation type="submission" date="2020-10" db="EMBL/GenBank/DDBJ databases">
        <title>Pygocentrus nattereri (red-bellied piranha) genome, fPygNat1, primary haplotype.</title>
        <authorList>
            <person name="Myers G."/>
            <person name="Meyer A."/>
            <person name="Karagic N."/>
            <person name="Pippel M."/>
            <person name="Winkler S."/>
            <person name="Tracey A."/>
            <person name="Wood J."/>
            <person name="Formenti G."/>
            <person name="Howe K."/>
            <person name="Fedrigo O."/>
            <person name="Jarvis E.D."/>
        </authorList>
    </citation>
    <scope>NUCLEOTIDE SEQUENCE [LARGE SCALE GENOMIC DNA]</scope>
</reference>
<evidence type="ECO:0000259" key="8">
    <source>
        <dbReference type="Pfam" id="PF17776"/>
    </source>
</evidence>
<keyword evidence="6" id="KW-0067">ATP-binding</keyword>
<evidence type="ECO:0000256" key="1">
    <source>
        <dbReference type="ARBA" id="ARBA00004496"/>
    </source>
</evidence>
<keyword evidence="7" id="KW-0732">Signal</keyword>
<dbReference type="Ensembl" id="ENSPNAT00000016555.2">
    <property type="protein sequence ID" value="ENSPNAP00000029427.2"/>
    <property type="gene ID" value="ENSPNAG00000014370.2"/>
</dbReference>
<evidence type="ECO:0000256" key="7">
    <source>
        <dbReference type="SAM" id="SignalP"/>
    </source>
</evidence>
<dbReference type="InterPro" id="IPR032675">
    <property type="entry name" value="LRR_dom_sf"/>
</dbReference>
<keyword evidence="4" id="KW-0677">Repeat</keyword>
<dbReference type="PANTHER" id="PTHR24106">
    <property type="entry name" value="NACHT, LRR AND CARD DOMAINS-CONTAINING"/>
    <property type="match status" value="1"/>
</dbReference>
<dbReference type="Gene3D" id="3.80.10.10">
    <property type="entry name" value="Ribonuclease Inhibitor"/>
    <property type="match status" value="1"/>
</dbReference>
<dbReference type="AlphaFoldDB" id="A0A3B4DYD9"/>
<reference evidence="10" key="2">
    <citation type="submission" date="2025-08" db="UniProtKB">
        <authorList>
            <consortium name="Ensembl"/>
        </authorList>
    </citation>
    <scope>IDENTIFICATION</scope>
</reference>
<evidence type="ECO:0000259" key="9">
    <source>
        <dbReference type="Pfam" id="PF17779"/>
    </source>
</evidence>
<dbReference type="InterPro" id="IPR001611">
    <property type="entry name" value="Leu-rich_rpt"/>
</dbReference>
<evidence type="ECO:0008006" key="12">
    <source>
        <dbReference type="Google" id="ProtNLM"/>
    </source>
</evidence>
<feature type="domain" description="NACHT LRR and PYD" evidence="8">
    <location>
        <begin position="134"/>
        <end position="258"/>
    </location>
</feature>
<keyword evidence="2" id="KW-0963">Cytoplasm</keyword>
<keyword evidence="11" id="KW-1185">Reference proteome</keyword>
<evidence type="ECO:0000313" key="11">
    <source>
        <dbReference type="Proteomes" id="UP001501920"/>
    </source>
</evidence>
<keyword evidence="5" id="KW-0547">Nucleotide-binding</keyword>
<feature type="domain" description="NOD1/2 winged helix" evidence="9">
    <location>
        <begin position="73"/>
        <end position="132"/>
    </location>
</feature>
<dbReference type="InterPro" id="IPR041267">
    <property type="entry name" value="NLRP_HD2"/>
</dbReference>
<reference evidence="10" key="3">
    <citation type="submission" date="2025-09" db="UniProtKB">
        <authorList>
            <consortium name="Ensembl"/>
        </authorList>
    </citation>
    <scope>IDENTIFICATION</scope>
</reference>
<dbReference type="InterPro" id="IPR041075">
    <property type="entry name" value="NOD1/2_WH"/>
</dbReference>
<comment type="subcellular location">
    <subcellularLocation>
        <location evidence="1">Cytoplasm</location>
    </subcellularLocation>
</comment>
<dbReference type="GeneTree" id="ENSGT01150000286927"/>
<feature type="chain" id="PRO_5043949470" description="NACHT LRR and PYD domain-containing protein" evidence="7">
    <location>
        <begin position="34"/>
        <end position="514"/>
    </location>
</feature>
<name>A0A3B4DYD9_PYGNA</name>
<dbReference type="STRING" id="42514.ENSPNAP00000029427"/>
<dbReference type="Proteomes" id="UP001501920">
    <property type="component" value="Chromosome 9"/>
</dbReference>
<evidence type="ECO:0000256" key="4">
    <source>
        <dbReference type="ARBA" id="ARBA00022737"/>
    </source>
</evidence>
<evidence type="ECO:0000256" key="5">
    <source>
        <dbReference type="ARBA" id="ARBA00022741"/>
    </source>
</evidence>